<dbReference type="InterPro" id="IPR036265">
    <property type="entry name" value="HIT-like_sf"/>
</dbReference>
<name>A0A8K0KMP0_LADFU</name>
<dbReference type="GO" id="GO:0000340">
    <property type="term" value="F:RNA 7-methylguanosine cap binding"/>
    <property type="evidence" value="ECO:0007669"/>
    <property type="project" value="TreeGrafter"/>
</dbReference>
<evidence type="ECO:0000313" key="1">
    <source>
        <dbReference type="EMBL" id="KAG8236445.1"/>
    </source>
</evidence>
<dbReference type="Gene3D" id="3.30.428.10">
    <property type="entry name" value="HIT-like"/>
    <property type="match status" value="1"/>
</dbReference>
<dbReference type="GO" id="GO:0000290">
    <property type="term" value="P:deadenylation-dependent decapping of nuclear-transcribed mRNA"/>
    <property type="evidence" value="ECO:0007669"/>
    <property type="project" value="InterPro"/>
</dbReference>
<dbReference type="InterPro" id="IPR008594">
    <property type="entry name" value="DcpS/DCS2"/>
</dbReference>
<keyword evidence="2" id="KW-1185">Reference proteome</keyword>
<dbReference type="OrthoDB" id="10264956at2759"/>
<gene>
    <name evidence="1" type="ORF">J437_LFUL016915</name>
</gene>
<dbReference type="EMBL" id="KZ309026">
    <property type="protein sequence ID" value="KAG8236445.1"/>
    <property type="molecule type" value="Genomic_DNA"/>
</dbReference>
<sequence>MSLPADTIVKELNETVRLTPKVEPQDDPVEDFQDDIAMETDESLQDVPQCNTQRITTQSDQDLCHIIEELSEMYLHITLPYLERANLNLQWVYKILSREEGCERVVYEFPNKDDKKGFLLIRDSKWDGINLDRLHLIAIAYTPGIMSLRDLGVKHLGLLQNISSTGKDVIMKKYNVVGTRLRIFLQYAPSFYHLHVHFTAMNDDICIIQNIQMVPTYYQVARLSICLKESDELFKEFEAQGRCSNKNSAFLLTVV</sequence>
<dbReference type="Pfam" id="PF11969">
    <property type="entry name" value="DcpS_C"/>
    <property type="match status" value="1"/>
</dbReference>
<evidence type="ECO:0000313" key="2">
    <source>
        <dbReference type="Proteomes" id="UP000792457"/>
    </source>
</evidence>
<evidence type="ECO:0008006" key="3">
    <source>
        <dbReference type="Google" id="ProtNLM"/>
    </source>
</evidence>
<dbReference type="SUPFAM" id="SSF54197">
    <property type="entry name" value="HIT-like"/>
    <property type="match status" value="1"/>
</dbReference>
<accession>A0A8K0KMP0</accession>
<comment type="caution">
    <text evidence="1">The sequence shown here is derived from an EMBL/GenBank/DDBJ whole genome shotgun (WGS) entry which is preliminary data.</text>
</comment>
<reference evidence="1" key="1">
    <citation type="submission" date="2013-04" db="EMBL/GenBank/DDBJ databases">
        <authorList>
            <person name="Qu J."/>
            <person name="Murali S.C."/>
            <person name="Bandaranaike D."/>
            <person name="Bellair M."/>
            <person name="Blankenburg K."/>
            <person name="Chao H."/>
            <person name="Dinh H."/>
            <person name="Doddapaneni H."/>
            <person name="Downs B."/>
            <person name="Dugan-Rocha S."/>
            <person name="Elkadiri S."/>
            <person name="Gnanaolivu R.D."/>
            <person name="Hernandez B."/>
            <person name="Javaid M."/>
            <person name="Jayaseelan J.C."/>
            <person name="Lee S."/>
            <person name="Li M."/>
            <person name="Ming W."/>
            <person name="Munidasa M."/>
            <person name="Muniz J."/>
            <person name="Nguyen L."/>
            <person name="Ongeri F."/>
            <person name="Osuji N."/>
            <person name="Pu L.-L."/>
            <person name="Puazo M."/>
            <person name="Qu C."/>
            <person name="Quiroz J."/>
            <person name="Raj R."/>
            <person name="Weissenberger G."/>
            <person name="Xin Y."/>
            <person name="Zou X."/>
            <person name="Han Y."/>
            <person name="Richards S."/>
            <person name="Worley K."/>
            <person name="Muzny D."/>
            <person name="Gibbs R."/>
        </authorList>
    </citation>
    <scope>NUCLEOTIDE SEQUENCE</scope>
    <source>
        <strain evidence="1">Sampled in the wild</strain>
    </source>
</reference>
<dbReference type="GO" id="GO:0005634">
    <property type="term" value="C:nucleus"/>
    <property type="evidence" value="ECO:0007669"/>
    <property type="project" value="TreeGrafter"/>
</dbReference>
<dbReference type="PANTHER" id="PTHR12978:SF0">
    <property type="entry name" value="M7GPPPX DIPHOSPHATASE"/>
    <property type="match status" value="1"/>
</dbReference>
<dbReference type="PANTHER" id="PTHR12978">
    <property type="entry name" value="HISTIDINE TRIAD HIT PROTEIN MEMBER"/>
    <property type="match status" value="1"/>
</dbReference>
<dbReference type="GO" id="GO:0016787">
    <property type="term" value="F:hydrolase activity"/>
    <property type="evidence" value="ECO:0007669"/>
    <property type="project" value="InterPro"/>
</dbReference>
<protein>
    <recommendedName>
        <fullName evidence="3">M7GpppX diphosphatase</fullName>
    </recommendedName>
</protein>
<reference evidence="1" key="2">
    <citation type="submission" date="2017-10" db="EMBL/GenBank/DDBJ databases">
        <title>Ladona fulva Genome sequencing and assembly.</title>
        <authorList>
            <person name="Murali S."/>
            <person name="Richards S."/>
            <person name="Bandaranaike D."/>
            <person name="Bellair M."/>
            <person name="Blankenburg K."/>
            <person name="Chao H."/>
            <person name="Dinh H."/>
            <person name="Doddapaneni H."/>
            <person name="Dugan-Rocha S."/>
            <person name="Elkadiri S."/>
            <person name="Gnanaolivu R."/>
            <person name="Hernandez B."/>
            <person name="Skinner E."/>
            <person name="Javaid M."/>
            <person name="Lee S."/>
            <person name="Li M."/>
            <person name="Ming W."/>
            <person name="Munidasa M."/>
            <person name="Muniz J."/>
            <person name="Nguyen L."/>
            <person name="Hughes D."/>
            <person name="Osuji N."/>
            <person name="Pu L.-L."/>
            <person name="Puazo M."/>
            <person name="Qu C."/>
            <person name="Quiroz J."/>
            <person name="Raj R."/>
            <person name="Weissenberger G."/>
            <person name="Xin Y."/>
            <person name="Zou X."/>
            <person name="Han Y."/>
            <person name="Worley K."/>
            <person name="Muzny D."/>
            <person name="Gibbs R."/>
        </authorList>
    </citation>
    <scope>NUCLEOTIDE SEQUENCE</scope>
    <source>
        <strain evidence="1">Sampled in the wild</strain>
    </source>
</reference>
<organism evidence="1 2">
    <name type="scientific">Ladona fulva</name>
    <name type="common">Scarce chaser dragonfly</name>
    <name type="synonym">Libellula fulva</name>
    <dbReference type="NCBI Taxonomy" id="123851"/>
    <lineage>
        <taxon>Eukaryota</taxon>
        <taxon>Metazoa</taxon>
        <taxon>Ecdysozoa</taxon>
        <taxon>Arthropoda</taxon>
        <taxon>Hexapoda</taxon>
        <taxon>Insecta</taxon>
        <taxon>Pterygota</taxon>
        <taxon>Palaeoptera</taxon>
        <taxon>Odonata</taxon>
        <taxon>Epiprocta</taxon>
        <taxon>Anisoptera</taxon>
        <taxon>Libelluloidea</taxon>
        <taxon>Libellulidae</taxon>
        <taxon>Ladona</taxon>
    </lineage>
</organism>
<proteinExistence type="predicted"/>
<dbReference type="Proteomes" id="UP000792457">
    <property type="component" value="Unassembled WGS sequence"/>
</dbReference>
<dbReference type="AlphaFoldDB" id="A0A8K0KMP0"/>
<dbReference type="GO" id="GO:0000932">
    <property type="term" value="C:P-body"/>
    <property type="evidence" value="ECO:0007669"/>
    <property type="project" value="TreeGrafter"/>
</dbReference>